<evidence type="ECO:0000256" key="1">
    <source>
        <dbReference type="SAM" id="MobiDB-lite"/>
    </source>
</evidence>
<dbReference type="GeneID" id="92032120"/>
<feature type="compositionally biased region" description="Low complexity" evidence="1">
    <location>
        <begin position="49"/>
        <end position="61"/>
    </location>
</feature>
<keyword evidence="2" id="KW-0472">Membrane</keyword>
<dbReference type="EMBL" id="JBBPEH010000002">
    <property type="protein sequence ID" value="KAK7542640.1"/>
    <property type="molecule type" value="Genomic_DNA"/>
</dbReference>
<feature type="region of interest" description="Disordered" evidence="1">
    <location>
        <begin position="35"/>
        <end position="77"/>
    </location>
</feature>
<evidence type="ECO:0000313" key="4">
    <source>
        <dbReference type="Proteomes" id="UP001360953"/>
    </source>
</evidence>
<organism evidence="3 4">
    <name type="scientific">Phyllosticta citribraziliensis</name>
    <dbReference type="NCBI Taxonomy" id="989973"/>
    <lineage>
        <taxon>Eukaryota</taxon>
        <taxon>Fungi</taxon>
        <taxon>Dikarya</taxon>
        <taxon>Ascomycota</taxon>
        <taxon>Pezizomycotina</taxon>
        <taxon>Dothideomycetes</taxon>
        <taxon>Dothideomycetes incertae sedis</taxon>
        <taxon>Botryosphaeriales</taxon>
        <taxon>Phyllostictaceae</taxon>
        <taxon>Phyllosticta</taxon>
    </lineage>
</organism>
<protein>
    <submittedName>
        <fullName evidence="3">Uncharacterized protein</fullName>
    </submittedName>
</protein>
<proteinExistence type="predicted"/>
<comment type="caution">
    <text evidence="3">The sequence shown here is derived from an EMBL/GenBank/DDBJ whole genome shotgun (WGS) entry which is preliminary data.</text>
</comment>
<sequence>MSSRYRLRIFRGARKDDVESMLTLAEDTFYNEAQKATSPASSSVDQDLDASQQPAAQSDSSIQTPPPSYNQKPGVPQQNFELDDANANLPRWLKPAADRIATGVIIFTLIWTLLSLSVYLTTLVAAGFSMAPSFWLHVATIGFCLGMKGLELCEDRGGTVATLSICQGVLYLDMLLLLLPTMVSVSQT</sequence>
<keyword evidence="2" id="KW-1133">Transmembrane helix</keyword>
<gene>
    <name evidence="3" type="ORF">J3D65DRAFT_614478</name>
</gene>
<dbReference type="RefSeq" id="XP_066658933.1">
    <property type="nucleotide sequence ID" value="XM_066799214.1"/>
</dbReference>
<keyword evidence="4" id="KW-1185">Reference proteome</keyword>
<feature type="transmembrane region" description="Helical" evidence="2">
    <location>
        <begin position="100"/>
        <end position="120"/>
    </location>
</feature>
<accession>A0ABR1M4X5</accession>
<evidence type="ECO:0000313" key="3">
    <source>
        <dbReference type="EMBL" id="KAK7542640.1"/>
    </source>
</evidence>
<dbReference type="Proteomes" id="UP001360953">
    <property type="component" value="Unassembled WGS sequence"/>
</dbReference>
<keyword evidence="2" id="KW-0812">Transmembrane</keyword>
<feature type="compositionally biased region" description="Polar residues" evidence="1">
    <location>
        <begin position="35"/>
        <end position="44"/>
    </location>
</feature>
<feature type="transmembrane region" description="Helical" evidence="2">
    <location>
        <begin position="158"/>
        <end position="179"/>
    </location>
</feature>
<evidence type="ECO:0000256" key="2">
    <source>
        <dbReference type="SAM" id="Phobius"/>
    </source>
</evidence>
<name>A0ABR1M4X5_9PEZI</name>
<reference evidence="3 4" key="1">
    <citation type="submission" date="2024-04" db="EMBL/GenBank/DDBJ databases">
        <title>Phyllosticta paracitricarpa is synonymous to the EU quarantine fungus P. citricarpa based on phylogenomic analyses.</title>
        <authorList>
            <consortium name="Lawrence Berkeley National Laboratory"/>
            <person name="Van ingen-buijs V.A."/>
            <person name="Van westerhoven A.C."/>
            <person name="Haridas S."/>
            <person name="Skiadas P."/>
            <person name="Martin F."/>
            <person name="Groenewald J.Z."/>
            <person name="Crous P.W."/>
            <person name="Seidl M.F."/>
        </authorList>
    </citation>
    <scope>NUCLEOTIDE SEQUENCE [LARGE SCALE GENOMIC DNA]</scope>
    <source>
        <strain evidence="3 4">CPC 17464</strain>
    </source>
</reference>